<evidence type="ECO:0000313" key="2">
    <source>
        <dbReference type="Proteomes" id="UP000215244"/>
    </source>
</evidence>
<accession>A0A223V3F2</accession>
<name>A0A223V3F2_9FLAO</name>
<proteinExistence type="predicted"/>
<dbReference type="KEGG" id="marb:CJ263_06700"/>
<dbReference type="EMBL" id="CP022957">
    <property type="protein sequence ID" value="ASV29935.1"/>
    <property type="molecule type" value="Genomic_DNA"/>
</dbReference>
<gene>
    <name evidence="1" type="ORF">CJ263_06700</name>
</gene>
<reference evidence="1 2" key="1">
    <citation type="submission" date="2017-08" db="EMBL/GenBank/DDBJ databases">
        <title>The complete genome sequence of Maribacter sp. B1, isolated from deep-sea sediment.</title>
        <authorList>
            <person name="Wu Y.-H."/>
            <person name="Cheng H."/>
            <person name="Xu X.-W."/>
        </authorList>
    </citation>
    <scope>NUCLEOTIDE SEQUENCE [LARGE SCALE GENOMIC DNA]</scope>
    <source>
        <strain evidence="1 2">B1</strain>
    </source>
</reference>
<sequence length="99" mass="11919">MINNDLYQIGINETKYHLVNNSWFQNDTNATICVFLKMDGFWSYQQLKLRIKKIGPYLKRFKPVYSRASKSYNRQGLSSRSFENRKLYSAMKNRKTFKF</sequence>
<organism evidence="1 2">
    <name type="scientific">Maribacter cobaltidurans</name>
    <dbReference type="NCBI Taxonomy" id="1178778"/>
    <lineage>
        <taxon>Bacteria</taxon>
        <taxon>Pseudomonadati</taxon>
        <taxon>Bacteroidota</taxon>
        <taxon>Flavobacteriia</taxon>
        <taxon>Flavobacteriales</taxon>
        <taxon>Flavobacteriaceae</taxon>
        <taxon>Maribacter</taxon>
    </lineage>
</organism>
<keyword evidence="2" id="KW-1185">Reference proteome</keyword>
<dbReference type="AlphaFoldDB" id="A0A223V3F2"/>
<protein>
    <submittedName>
        <fullName evidence="1">Uncharacterized protein</fullName>
    </submittedName>
</protein>
<evidence type="ECO:0000313" key="1">
    <source>
        <dbReference type="EMBL" id="ASV29935.1"/>
    </source>
</evidence>
<dbReference type="Proteomes" id="UP000215244">
    <property type="component" value="Chromosome"/>
</dbReference>